<dbReference type="NCBIfam" id="TIGR00254">
    <property type="entry name" value="GGDEF"/>
    <property type="match status" value="1"/>
</dbReference>
<sequence length="723" mass="83076">MDLLYSETYLLDQLYKRISDAVDQSRVLQGRQLDRGKLHKSLAAYMMKSGSVKNAPNSLSVMVLNDSGEIVQTNDVSGFLVASNHRKPKFEDVYELVYTGSYRANLQDVWNTMRMGETWTGLLKTHGEIWMQATVMPVMDVQSHVQGAIILCGRNQGFEGNPLFKDHVAHDFLRTVQALVNLVFKVERHPYTGEYHFTLFEGKLAGVLGMSTAIVNGKKLQDLFGKDKAAFLQRHYERAFEGEEVSYKERFYEKYLYTNLSPVIENGKVIEVIGSSVDITDHEEAELRVRYIAYHDPLTDLPNRRKLRENVDRSIELSRSNGRSFAVLFLDLNRFKYINDAFGHRYGDQVLVTIAERVLEILGYQDELYRFSGDEFVIVVNDAEDLDYVENLGNEVLKQIERPIMIREKEFFLTASMGVTIYPLGGFTCDQLISHADIAMQYCKLHKGQGVVIYSPNMNETYHDMVNLEGDLRRALQAHELELYYQPKVNVQTGEISGMEALIRWTHPQKGLLSPAKFIPVAEETGLIIQMGEWVIFEACRQNQEWLLEGYPPQRVAVNVSAIELQRHNFSKKVEQILENTGLPPEYLEIEITENSIMQNTEECMQTLKELREMGVKLSIDDFGTGYSSLGYLPRFPLNYLKIDQTFIQNLKCNQNNAEIVKAVIQLAHTFNLEVIAEGVEDEHVLQFLKEEGCEYYQGFYFSKPLSPEMFEHLLQQRNPQTL</sequence>
<dbReference type="InterPro" id="IPR001633">
    <property type="entry name" value="EAL_dom"/>
</dbReference>
<dbReference type="PROSITE" id="PS50883">
    <property type="entry name" value="EAL"/>
    <property type="match status" value="1"/>
</dbReference>
<comment type="caution">
    <text evidence="3">The sequence shown here is derived from an EMBL/GenBank/DDBJ whole genome shotgun (WGS) entry which is preliminary data.</text>
</comment>
<dbReference type="SMART" id="SM00267">
    <property type="entry name" value="GGDEF"/>
    <property type="match status" value="1"/>
</dbReference>
<dbReference type="InterPro" id="IPR035919">
    <property type="entry name" value="EAL_sf"/>
</dbReference>
<feature type="domain" description="GGDEF" evidence="2">
    <location>
        <begin position="323"/>
        <end position="456"/>
    </location>
</feature>
<name>A0A0A5GIE9_9BACI</name>
<dbReference type="AlphaFoldDB" id="A0A0A5GIE9"/>
<keyword evidence="4" id="KW-1185">Reference proteome</keyword>
<dbReference type="Gene3D" id="3.20.20.450">
    <property type="entry name" value="EAL domain"/>
    <property type="match status" value="1"/>
</dbReference>
<dbReference type="CDD" id="cd01949">
    <property type="entry name" value="GGDEF"/>
    <property type="match status" value="1"/>
</dbReference>
<dbReference type="SMART" id="SM00052">
    <property type="entry name" value="EAL"/>
    <property type="match status" value="1"/>
</dbReference>
<dbReference type="InterPro" id="IPR000160">
    <property type="entry name" value="GGDEF_dom"/>
</dbReference>
<dbReference type="STRING" id="1385510.GCA_000425205_01643"/>
<evidence type="ECO:0000259" key="2">
    <source>
        <dbReference type="PROSITE" id="PS50887"/>
    </source>
</evidence>
<evidence type="ECO:0000313" key="4">
    <source>
        <dbReference type="Proteomes" id="UP000030528"/>
    </source>
</evidence>
<dbReference type="CDD" id="cd01948">
    <property type="entry name" value="EAL"/>
    <property type="match status" value="1"/>
</dbReference>
<evidence type="ECO:0000259" key="1">
    <source>
        <dbReference type="PROSITE" id="PS50883"/>
    </source>
</evidence>
<dbReference type="OrthoDB" id="9759607at2"/>
<dbReference type="NCBIfam" id="TIGR00229">
    <property type="entry name" value="sensory_box"/>
    <property type="match status" value="1"/>
</dbReference>
<dbReference type="PANTHER" id="PTHR44757">
    <property type="entry name" value="DIGUANYLATE CYCLASE DGCP"/>
    <property type="match status" value="1"/>
</dbReference>
<accession>A0A0A5GIE9</accession>
<dbReference type="EMBL" id="AVPE01000004">
    <property type="protein sequence ID" value="KGX92991.1"/>
    <property type="molecule type" value="Genomic_DNA"/>
</dbReference>
<dbReference type="RefSeq" id="WP_051239732.1">
    <property type="nucleotide sequence ID" value="NZ_AULI01000006.1"/>
</dbReference>
<dbReference type="Pfam" id="PF00563">
    <property type="entry name" value="EAL"/>
    <property type="match status" value="1"/>
</dbReference>
<gene>
    <name evidence="3" type="ORF">N781_14055</name>
</gene>
<organism evidence="3 4">
    <name type="scientific">Pontibacillus halophilus JSM 076056 = DSM 19796</name>
    <dbReference type="NCBI Taxonomy" id="1385510"/>
    <lineage>
        <taxon>Bacteria</taxon>
        <taxon>Bacillati</taxon>
        <taxon>Bacillota</taxon>
        <taxon>Bacilli</taxon>
        <taxon>Bacillales</taxon>
        <taxon>Bacillaceae</taxon>
        <taxon>Pontibacillus</taxon>
    </lineage>
</organism>
<dbReference type="Pfam" id="PF00990">
    <property type="entry name" value="GGDEF"/>
    <property type="match status" value="1"/>
</dbReference>
<dbReference type="Gene3D" id="3.30.70.270">
    <property type="match status" value="1"/>
</dbReference>
<dbReference type="InterPro" id="IPR000014">
    <property type="entry name" value="PAS"/>
</dbReference>
<dbReference type="InterPro" id="IPR029787">
    <property type="entry name" value="Nucleotide_cyclase"/>
</dbReference>
<dbReference type="PROSITE" id="PS50887">
    <property type="entry name" value="GGDEF"/>
    <property type="match status" value="1"/>
</dbReference>
<dbReference type="InterPro" id="IPR052155">
    <property type="entry name" value="Biofilm_reg_signaling"/>
</dbReference>
<evidence type="ECO:0000313" key="3">
    <source>
        <dbReference type="EMBL" id="KGX92991.1"/>
    </source>
</evidence>
<dbReference type="PANTHER" id="PTHR44757:SF2">
    <property type="entry name" value="BIOFILM ARCHITECTURE MAINTENANCE PROTEIN MBAA"/>
    <property type="match status" value="1"/>
</dbReference>
<dbReference type="SUPFAM" id="SSF55073">
    <property type="entry name" value="Nucleotide cyclase"/>
    <property type="match status" value="1"/>
</dbReference>
<protein>
    <recommendedName>
        <fullName evidence="5">Diguanylate cyclase</fullName>
    </recommendedName>
</protein>
<dbReference type="SUPFAM" id="SSF141868">
    <property type="entry name" value="EAL domain-like"/>
    <property type="match status" value="1"/>
</dbReference>
<dbReference type="InterPro" id="IPR035965">
    <property type="entry name" value="PAS-like_dom_sf"/>
</dbReference>
<dbReference type="Gene3D" id="3.30.450.20">
    <property type="entry name" value="PAS domain"/>
    <property type="match status" value="1"/>
</dbReference>
<dbReference type="Proteomes" id="UP000030528">
    <property type="component" value="Unassembled WGS sequence"/>
</dbReference>
<dbReference type="FunFam" id="3.20.20.450:FF:000001">
    <property type="entry name" value="Cyclic di-GMP phosphodiesterase yahA"/>
    <property type="match status" value="1"/>
</dbReference>
<evidence type="ECO:0008006" key="5">
    <source>
        <dbReference type="Google" id="ProtNLM"/>
    </source>
</evidence>
<reference evidence="3 4" key="1">
    <citation type="submission" date="2013-08" db="EMBL/GenBank/DDBJ databases">
        <authorList>
            <person name="Huang J."/>
            <person name="Wang G."/>
        </authorList>
    </citation>
    <scope>NUCLEOTIDE SEQUENCE [LARGE SCALE GENOMIC DNA]</scope>
    <source>
        <strain evidence="3 4">JSM 076056</strain>
    </source>
</reference>
<dbReference type="InterPro" id="IPR043128">
    <property type="entry name" value="Rev_trsase/Diguanyl_cyclase"/>
</dbReference>
<proteinExistence type="predicted"/>
<feature type="domain" description="EAL" evidence="1">
    <location>
        <begin position="465"/>
        <end position="719"/>
    </location>
</feature>
<dbReference type="eggNOG" id="COG5001">
    <property type="taxonomic scope" value="Bacteria"/>
</dbReference>
<dbReference type="SUPFAM" id="SSF55785">
    <property type="entry name" value="PYP-like sensor domain (PAS domain)"/>
    <property type="match status" value="1"/>
</dbReference>